<dbReference type="PROSITE" id="PS01124">
    <property type="entry name" value="HTH_ARAC_FAMILY_2"/>
    <property type="match status" value="1"/>
</dbReference>
<proteinExistence type="predicted"/>
<dbReference type="InterPro" id="IPR018060">
    <property type="entry name" value="HTH_AraC"/>
</dbReference>
<organism evidence="5 6">
    <name type="scientific">Colwellia maritima</name>
    <dbReference type="NCBI Taxonomy" id="2912588"/>
    <lineage>
        <taxon>Bacteria</taxon>
        <taxon>Pseudomonadati</taxon>
        <taxon>Pseudomonadota</taxon>
        <taxon>Gammaproteobacteria</taxon>
        <taxon>Alteromonadales</taxon>
        <taxon>Colwelliaceae</taxon>
        <taxon>Colwellia</taxon>
    </lineage>
</organism>
<dbReference type="RefSeq" id="WP_242286304.1">
    <property type="nucleotide sequence ID" value="NZ_JAKKSL010000002.1"/>
</dbReference>
<evidence type="ECO:0000313" key="5">
    <source>
        <dbReference type="EMBL" id="MCI2283945.1"/>
    </source>
</evidence>
<dbReference type="SMART" id="SM00342">
    <property type="entry name" value="HTH_ARAC"/>
    <property type="match status" value="1"/>
</dbReference>
<protein>
    <submittedName>
        <fullName evidence="5">AraC family transcriptional regulator</fullName>
    </submittedName>
</protein>
<comment type="caution">
    <text evidence="5">The sequence shown here is derived from an EMBL/GenBank/DDBJ whole genome shotgun (WGS) entry which is preliminary data.</text>
</comment>
<evidence type="ECO:0000259" key="4">
    <source>
        <dbReference type="PROSITE" id="PS01124"/>
    </source>
</evidence>
<dbReference type="EMBL" id="JAKKSL010000002">
    <property type="protein sequence ID" value="MCI2283945.1"/>
    <property type="molecule type" value="Genomic_DNA"/>
</dbReference>
<evidence type="ECO:0000256" key="2">
    <source>
        <dbReference type="ARBA" id="ARBA00023125"/>
    </source>
</evidence>
<dbReference type="Pfam" id="PF12833">
    <property type="entry name" value="HTH_18"/>
    <property type="match status" value="1"/>
</dbReference>
<keyword evidence="6" id="KW-1185">Reference proteome</keyword>
<keyword evidence="2" id="KW-0238">DNA-binding</keyword>
<reference evidence="5" key="1">
    <citation type="submission" date="2022-01" db="EMBL/GenBank/DDBJ databases">
        <title>Colwellia maritima, isolated from seawater.</title>
        <authorList>
            <person name="Kristyanto S."/>
            <person name="Jung J."/>
            <person name="Jeon C.O."/>
        </authorList>
    </citation>
    <scope>NUCLEOTIDE SEQUENCE</scope>
    <source>
        <strain evidence="5">MSW7</strain>
    </source>
</reference>
<name>A0ABS9X192_9GAMM</name>
<evidence type="ECO:0000256" key="3">
    <source>
        <dbReference type="ARBA" id="ARBA00023163"/>
    </source>
</evidence>
<dbReference type="InterPro" id="IPR009057">
    <property type="entry name" value="Homeodomain-like_sf"/>
</dbReference>
<dbReference type="PANTHER" id="PTHR43280:SF28">
    <property type="entry name" value="HTH-TYPE TRANSCRIPTIONAL ACTIVATOR RHAS"/>
    <property type="match status" value="1"/>
</dbReference>
<keyword evidence="3" id="KW-0804">Transcription</keyword>
<feature type="domain" description="HTH araC/xylS-type" evidence="4">
    <location>
        <begin position="103"/>
        <end position="200"/>
    </location>
</feature>
<evidence type="ECO:0000313" key="6">
    <source>
        <dbReference type="Proteomes" id="UP001139646"/>
    </source>
</evidence>
<sequence>MANFNGKVAPGECVVVKAGEEHLFTANCEARFVVADLDVLPINLSSSEQIVFAINTSLVSYLVFIEKQLENQINAALENSMYETFFLLLKEQSLLPVIDTRIGKATTYIERNITEKLAISHLAKVAFLSETQFKKLFKTQTGYTVLSYITMLRMEKAQALLRHTDYSFQLIGEKVGYHDLSTFSRKFSQYCGLSPTQFKK</sequence>
<evidence type="ECO:0000256" key="1">
    <source>
        <dbReference type="ARBA" id="ARBA00023015"/>
    </source>
</evidence>
<dbReference type="SUPFAM" id="SSF46689">
    <property type="entry name" value="Homeodomain-like"/>
    <property type="match status" value="2"/>
</dbReference>
<dbReference type="Proteomes" id="UP001139646">
    <property type="component" value="Unassembled WGS sequence"/>
</dbReference>
<accession>A0ABS9X192</accession>
<dbReference type="Gene3D" id="1.10.10.60">
    <property type="entry name" value="Homeodomain-like"/>
    <property type="match status" value="2"/>
</dbReference>
<keyword evidence="1" id="KW-0805">Transcription regulation</keyword>
<dbReference type="PANTHER" id="PTHR43280">
    <property type="entry name" value="ARAC-FAMILY TRANSCRIPTIONAL REGULATOR"/>
    <property type="match status" value="1"/>
</dbReference>
<gene>
    <name evidence="5" type="ORF">L3081_11710</name>
</gene>